<feature type="non-terminal residue" evidence="2">
    <location>
        <position position="1"/>
    </location>
</feature>
<evidence type="ECO:0000313" key="2">
    <source>
        <dbReference type="EMBL" id="MBW7462454.1"/>
    </source>
</evidence>
<dbReference type="Pfam" id="PF08532">
    <property type="entry name" value="Glyco_hydro_42M"/>
    <property type="match status" value="1"/>
</dbReference>
<proteinExistence type="predicted"/>
<sequence>AGVKIEDYDCLRQFGQGIRWIGNGEVTESANLWCDIITLDGAETLAEYTEEFYANTPAITRNSYGGGFAYYVGTQLGPLTMETLVAELVRASGIRG</sequence>
<accession>A0ABS7CNE5</accession>
<gene>
    <name evidence="2" type="ORF">K0U00_51230</name>
</gene>
<feature type="non-terminal residue" evidence="2">
    <location>
        <position position="96"/>
    </location>
</feature>
<reference evidence="2 3" key="1">
    <citation type="submission" date="2021-07" db="EMBL/GenBank/DDBJ databases">
        <title>Paenibacillus radiodurans sp. nov., isolated from the southeastern edge of Tengger Desert.</title>
        <authorList>
            <person name="Zhang G."/>
        </authorList>
    </citation>
    <scope>NUCLEOTIDE SEQUENCE [LARGE SCALE GENOMIC DNA]</scope>
    <source>
        <strain evidence="2 3">CCM 7311</strain>
    </source>
</reference>
<keyword evidence="3" id="KW-1185">Reference proteome</keyword>
<dbReference type="Gene3D" id="3.40.50.880">
    <property type="match status" value="1"/>
</dbReference>
<dbReference type="InterPro" id="IPR003476">
    <property type="entry name" value="Glyco_hydro_42"/>
</dbReference>
<dbReference type="SUPFAM" id="SSF52317">
    <property type="entry name" value="Class I glutamine amidotransferase-like"/>
    <property type="match status" value="1"/>
</dbReference>
<dbReference type="InterPro" id="IPR013738">
    <property type="entry name" value="Beta_galactosidase_Trimer"/>
</dbReference>
<comment type="caution">
    <text evidence="2">The sequence shown here is derived from an EMBL/GenBank/DDBJ whole genome shotgun (WGS) entry which is preliminary data.</text>
</comment>
<name>A0ABS7CNE5_9BACL</name>
<dbReference type="Proteomes" id="UP001519887">
    <property type="component" value="Unassembled WGS sequence"/>
</dbReference>
<dbReference type="PANTHER" id="PTHR36447:SF1">
    <property type="entry name" value="BETA-GALACTOSIDASE GANA"/>
    <property type="match status" value="1"/>
</dbReference>
<organism evidence="2 3">
    <name type="scientific">Paenibacillus sepulcri</name>
    <dbReference type="NCBI Taxonomy" id="359917"/>
    <lineage>
        <taxon>Bacteria</taxon>
        <taxon>Bacillati</taxon>
        <taxon>Bacillota</taxon>
        <taxon>Bacilli</taxon>
        <taxon>Bacillales</taxon>
        <taxon>Paenibacillaceae</taxon>
        <taxon>Paenibacillus</taxon>
    </lineage>
</organism>
<dbReference type="EMBL" id="JAHZIK010003958">
    <property type="protein sequence ID" value="MBW7462454.1"/>
    <property type="molecule type" value="Genomic_DNA"/>
</dbReference>
<protein>
    <submittedName>
        <fullName evidence="2">Beta-galactosidase trimerization domain-containing protein</fullName>
    </submittedName>
</protein>
<evidence type="ECO:0000259" key="1">
    <source>
        <dbReference type="Pfam" id="PF08532"/>
    </source>
</evidence>
<dbReference type="PANTHER" id="PTHR36447">
    <property type="entry name" value="BETA-GALACTOSIDASE GANA"/>
    <property type="match status" value="1"/>
</dbReference>
<dbReference type="InterPro" id="IPR029062">
    <property type="entry name" value="Class_I_gatase-like"/>
</dbReference>
<feature type="domain" description="Beta-galactosidase trimerisation" evidence="1">
    <location>
        <begin position="1"/>
        <end position="94"/>
    </location>
</feature>
<evidence type="ECO:0000313" key="3">
    <source>
        <dbReference type="Proteomes" id="UP001519887"/>
    </source>
</evidence>